<reference evidence="3" key="1">
    <citation type="submission" date="2021-01" db="EMBL/GenBank/DDBJ databases">
        <authorList>
            <consortium name="Genoscope - CEA"/>
            <person name="William W."/>
        </authorList>
    </citation>
    <scope>NUCLEOTIDE SEQUENCE</scope>
</reference>
<dbReference type="Gene3D" id="3.40.1000.10">
    <property type="entry name" value="Mog1/PsbP, alpha/beta/alpha sandwich"/>
    <property type="match status" value="1"/>
</dbReference>
<dbReference type="GO" id="GO:0009654">
    <property type="term" value="C:photosystem II oxygen evolving complex"/>
    <property type="evidence" value="ECO:0007669"/>
    <property type="project" value="InterPro"/>
</dbReference>
<dbReference type="GO" id="GO:0015979">
    <property type="term" value="P:photosynthesis"/>
    <property type="evidence" value="ECO:0007669"/>
    <property type="project" value="InterPro"/>
</dbReference>
<evidence type="ECO:0000259" key="2">
    <source>
        <dbReference type="Pfam" id="PF01789"/>
    </source>
</evidence>
<feature type="domain" description="PsbP C-terminal" evidence="2">
    <location>
        <begin position="179"/>
        <end position="331"/>
    </location>
</feature>
<feature type="compositionally biased region" description="Basic and acidic residues" evidence="1">
    <location>
        <begin position="1"/>
        <end position="39"/>
    </location>
</feature>
<gene>
    <name evidence="3" type="ORF">DARMORV10_C03P31420.1</name>
</gene>
<dbReference type="GO" id="GO:0005509">
    <property type="term" value="F:calcium ion binding"/>
    <property type="evidence" value="ECO:0007669"/>
    <property type="project" value="InterPro"/>
</dbReference>
<dbReference type="Pfam" id="PF01789">
    <property type="entry name" value="PsbP"/>
    <property type="match status" value="1"/>
</dbReference>
<protein>
    <submittedName>
        <fullName evidence="3">(rape) hypothetical protein</fullName>
    </submittedName>
</protein>
<evidence type="ECO:0000313" key="3">
    <source>
        <dbReference type="EMBL" id="CAF1701601.1"/>
    </source>
</evidence>
<proteinExistence type="predicted"/>
<accession>A0A816I9N7</accession>
<evidence type="ECO:0000256" key="1">
    <source>
        <dbReference type="SAM" id="MobiDB-lite"/>
    </source>
</evidence>
<dbReference type="Proteomes" id="UP001295469">
    <property type="component" value="Chromosome C03"/>
</dbReference>
<dbReference type="SUPFAM" id="SSF55724">
    <property type="entry name" value="Mog1p/PsbP-like"/>
    <property type="match status" value="1"/>
</dbReference>
<dbReference type="InterPro" id="IPR016123">
    <property type="entry name" value="Mog1/PsbP_a/b/a-sand"/>
</dbReference>
<dbReference type="PANTHER" id="PTHR31407:SF3">
    <property type="entry name" value="PSBP DOMAIN-CONTAINING PROTEIN 2, CHLOROPLASTIC"/>
    <property type="match status" value="1"/>
</dbReference>
<organism evidence="3">
    <name type="scientific">Brassica napus</name>
    <name type="common">Rape</name>
    <dbReference type="NCBI Taxonomy" id="3708"/>
    <lineage>
        <taxon>Eukaryota</taxon>
        <taxon>Viridiplantae</taxon>
        <taxon>Streptophyta</taxon>
        <taxon>Embryophyta</taxon>
        <taxon>Tracheophyta</taxon>
        <taxon>Spermatophyta</taxon>
        <taxon>Magnoliopsida</taxon>
        <taxon>eudicotyledons</taxon>
        <taxon>Gunneridae</taxon>
        <taxon>Pentapetalae</taxon>
        <taxon>rosids</taxon>
        <taxon>malvids</taxon>
        <taxon>Brassicales</taxon>
        <taxon>Brassicaceae</taxon>
        <taxon>Brassiceae</taxon>
        <taxon>Brassica</taxon>
    </lineage>
</organism>
<name>A0A816I9N7_BRANA</name>
<feature type="compositionally biased region" description="Basic and acidic residues" evidence="1">
    <location>
        <begin position="49"/>
        <end position="111"/>
    </location>
</feature>
<dbReference type="PANTHER" id="PTHR31407">
    <property type="match status" value="1"/>
</dbReference>
<sequence>MRCVDDQSHRREESREREGQRVTHRRGIERDTPPRRETTLTRATEEDEPEKRPPTDQGNQEREAQRVPQRGESREVERRGDLDRRRDQLRETSRRRSDPPRRGFERERDTISSRQNITQERTREGRNTISPSPSLLSTPVSKRRPYRGFKRHLNLSILTLLFNGGFLLDKAKSMAESEDLQRYTDSKDGFTLLVPYSWTKVEKAGANVLFEEPEKRSNNIGVVVSPVRIKSLEDFGTPQFVADKLINAEKRKESTKEAEVVSVGERLGQGQVYEFEYKIDSTRGGIKRVFSAAFVSSKKLYMLNVVHSDSPENPLASSTRVLLEQVLHSFDALPLT</sequence>
<dbReference type="NCBIfam" id="NF040946">
    <property type="entry name" value="PSII_PsbP"/>
    <property type="match status" value="1"/>
</dbReference>
<dbReference type="AlphaFoldDB" id="A0A816I9N7"/>
<dbReference type="GO" id="GO:0019898">
    <property type="term" value="C:extrinsic component of membrane"/>
    <property type="evidence" value="ECO:0007669"/>
    <property type="project" value="InterPro"/>
</dbReference>
<dbReference type="InterPro" id="IPR002683">
    <property type="entry name" value="PsbP_C"/>
</dbReference>
<feature type="region of interest" description="Disordered" evidence="1">
    <location>
        <begin position="1"/>
        <end position="143"/>
    </location>
</feature>
<dbReference type="EMBL" id="HG994367">
    <property type="protein sequence ID" value="CAF1701601.1"/>
    <property type="molecule type" value="Genomic_DNA"/>
</dbReference>